<feature type="signal peptide" evidence="1">
    <location>
        <begin position="1"/>
        <end position="29"/>
    </location>
</feature>
<dbReference type="Gene3D" id="3.10.620.30">
    <property type="match status" value="1"/>
</dbReference>
<keyword evidence="1" id="KW-0732">Signal</keyword>
<dbReference type="Pfam" id="PF01841">
    <property type="entry name" value="Transglut_core"/>
    <property type="match status" value="1"/>
</dbReference>
<reference evidence="3" key="1">
    <citation type="submission" date="2022-04" db="EMBL/GenBank/DDBJ databases">
        <title>Lysobacter sp. CAU 1642 isolated from sea sand.</title>
        <authorList>
            <person name="Kim W."/>
        </authorList>
    </citation>
    <scope>NUCLEOTIDE SEQUENCE</scope>
    <source>
        <strain evidence="3">CAU 1642</strain>
    </source>
</reference>
<protein>
    <submittedName>
        <fullName evidence="3">Transglutaminase-like domain-containing protein</fullName>
    </submittedName>
</protein>
<feature type="domain" description="Transglutaminase-like" evidence="2">
    <location>
        <begin position="377"/>
        <end position="443"/>
    </location>
</feature>
<evidence type="ECO:0000256" key="1">
    <source>
        <dbReference type="SAM" id="SignalP"/>
    </source>
</evidence>
<dbReference type="EMBL" id="JALNMH010000008">
    <property type="protein sequence ID" value="MCK7594152.1"/>
    <property type="molecule type" value="Genomic_DNA"/>
</dbReference>
<comment type="caution">
    <text evidence="3">The sequence shown here is derived from an EMBL/GenBank/DDBJ whole genome shotgun (WGS) entry which is preliminary data.</text>
</comment>
<dbReference type="Proteomes" id="UP001431449">
    <property type="component" value="Unassembled WGS sequence"/>
</dbReference>
<dbReference type="PANTHER" id="PTHR33490">
    <property type="entry name" value="BLR5614 PROTEIN-RELATED"/>
    <property type="match status" value="1"/>
</dbReference>
<evidence type="ECO:0000259" key="2">
    <source>
        <dbReference type="SMART" id="SM00460"/>
    </source>
</evidence>
<sequence length="487" mass="52553">MASFAAMNARLFLLLFCLASGIASPPLRAETRWYAIHLGKDHIGHMQRSRSEVDGAIETRSELVLILQRNGERLPVESAEWTRESADGEPLAFSSRFATTGTLAAVEARVEAGTVTARIEQGGQRSEKRFPWPEGAVLNEGQRRAMKPLLDGETVRSDVLAFDPASLNALPLSSARLAMETVELEGGPAQLLRIRQVHGPAGAGVRSELWVDPETGDARQMRLPALGLELLLRACSRECATAPPVAADVLASTLLRAPRAISQRERQRPLYFSLRAGDLALTPLGGIPGQRLGQADAAGVARLRIDPEGAADQPPTDADLAPARWLQSDDPEVRAMAESAVGRSRSAARRMYRLQEAVRRHIEHKSLRVGYASAAEVIELREGDCTEHAVLLAALARAQGIPARVVTGLAYAPGYAGRQDVFVPHAWVMAWIDDRWKGYDAALPAFGAAHIGLAMGDGEPFDFYSGLELLGRLELVEVSTRKAGGGP</sequence>
<gene>
    <name evidence="3" type="ORF">M0G41_10770</name>
</gene>
<keyword evidence="4" id="KW-1185">Reference proteome</keyword>
<dbReference type="InterPro" id="IPR038765">
    <property type="entry name" value="Papain-like_cys_pep_sf"/>
</dbReference>
<proteinExistence type="predicted"/>
<evidence type="ECO:0000313" key="3">
    <source>
        <dbReference type="EMBL" id="MCK7594152.1"/>
    </source>
</evidence>
<dbReference type="SUPFAM" id="SSF54001">
    <property type="entry name" value="Cysteine proteinases"/>
    <property type="match status" value="1"/>
</dbReference>
<dbReference type="InterPro" id="IPR002931">
    <property type="entry name" value="Transglutaminase-like"/>
</dbReference>
<dbReference type="RefSeq" id="WP_248209200.1">
    <property type="nucleotide sequence ID" value="NZ_JALNMH010000008.1"/>
</dbReference>
<dbReference type="SMART" id="SM00460">
    <property type="entry name" value="TGc"/>
    <property type="match status" value="1"/>
</dbReference>
<accession>A0ABT0GIH5</accession>
<name>A0ABT0GIH5_9GAMM</name>
<organism evidence="3 4">
    <name type="scientific">Pseudomarimonas salicorniae</name>
    <dbReference type="NCBI Taxonomy" id="2933270"/>
    <lineage>
        <taxon>Bacteria</taxon>
        <taxon>Pseudomonadati</taxon>
        <taxon>Pseudomonadota</taxon>
        <taxon>Gammaproteobacteria</taxon>
        <taxon>Lysobacterales</taxon>
        <taxon>Lysobacteraceae</taxon>
        <taxon>Pseudomarimonas</taxon>
    </lineage>
</organism>
<evidence type="ECO:0000313" key="4">
    <source>
        <dbReference type="Proteomes" id="UP001431449"/>
    </source>
</evidence>
<feature type="chain" id="PRO_5047489547" evidence="1">
    <location>
        <begin position="30"/>
        <end position="487"/>
    </location>
</feature>
<dbReference type="PANTHER" id="PTHR33490:SF3">
    <property type="entry name" value="CONSERVED INTEGRAL MEMBRANE PROTEIN"/>
    <property type="match status" value="1"/>
</dbReference>